<name>A0A9D1EA86_9FIRM</name>
<dbReference type="Proteomes" id="UP000823912">
    <property type="component" value="Unassembled WGS sequence"/>
</dbReference>
<reference evidence="2" key="1">
    <citation type="submission" date="2020-10" db="EMBL/GenBank/DDBJ databases">
        <authorList>
            <person name="Gilroy R."/>
        </authorList>
    </citation>
    <scope>NUCLEOTIDE SEQUENCE</scope>
    <source>
        <strain evidence="2">ChiSjej5B23-6657</strain>
    </source>
</reference>
<evidence type="ECO:0000313" key="2">
    <source>
        <dbReference type="EMBL" id="HIR71093.1"/>
    </source>
</evidence>
<proteinExistence type="predicted"/>
<accession>A0A9D1EA86</accession>
<protein>
    <submittedName>
        <fullName evidence="2">Flavodoxin</fullName>
    </submittedName>
</protein>
<gene>
    <name evidence="2" type="ORF">IAA55_07410</name>
</gene>
<comment type="caution">
    <text evidence="2">The sequence shown here is derived from an EMBL/GenBank/DDBJ whole genome shotgun (WGS) entry which is preliminary data.</text>
</comment>
<dbReference type="EMBL" id="DVHM01000116">
    <property type="protein sequence ID" value="HIR71093.1"/>
    <property type="molecule type" value="Genomic_DNA"/>
</dbReference>
<dbReference type="Pfam" id="PF12724">
    <property type="entry name" value="Flavodoxin_5"/>
    <property type="match status" value="1"/>
</dbReference>
<sequence>MGKGLVLYKSKYGATKKYAQMTAEEFGADLLEIDKWKGAAEGYDWVVFCGAIYASGISGLKTLKKYRSRMKDIPRAVFCVGASPYDEKAVGEVTARNMQGELAGVPLFYGRGAWNEAAMDFKDRTLCKLLQKSVAKQDPSTYEPWMKALMEAMGQTCDWTDRKYLEPLFSWIQEQRKRG</sequence>
<reference evidence="2" key="2">
    <citation type="journal article" date="2021" name="PeerJ">
        <title>Extensive microbial diversity within the chicken gut microbiome revealed by metagenomics and culture.</title>
        <authorList>
            <person name="Gilroy R."/>
            <person name="Ravi A."/>
            <person name="Getino M."/>
            <person name="Pursley I."/>
            <person name="Horton D.L."/>
            <person name="Alikhan N.F."/>
            <person name="Baker D."/>
            <person name="Gharbi K."/>
            <person name="Hall N."/>
            <person name="Watson M."/>
            <person name="Adriaenssens E.M."/>
            <person name="Foster-Nyarko E."/>
            <person name="Jarju S."/>
            <person name="Secka A."/>
            <person name="Antonio M."/>
            <person name="Oren A."/>
            <person name="Chaudhuri R.R."/>
            <person name="La Ragione R."/>
            <person name="Hildebrand F."/>
            <person name="Pallen M.J."/>
        </authorList>
    </citation>
    <scope>NUCLEOTIDE SEQUENCE</scope>
    <source>
        <strain evidence="2">ChiSjej5B23-6657</strain>
    </source>
</reference>
<feature type="domain" description="Flavodoxin" evidence="1">
    <location>
        <begin position="5"/>
        <end position="136"/>
    </location>
</feature>
<evidence type="ECO:0000313" key="3">
    <source>
        <dbReference type="Proteomes" id="UP000823912"/>
    </source>
</evidence>
<dbReference type="PANTHER" id="PTHR38030">
    <property type="entry name" value="PROTOPORPHYRINOGEN IX DEHYDROGENASE [MENAQUINONE]"/>
    <property type="match status" value="1"/>
</dbReference>
<dbReference type="SUPFAM" id="SSF52218">
    <property type="entry name" value="Flavoproteins"/>
    <property type="match status" value="1"/>
</dbReference>
<dbReference type="InterPro" id="IPR029039">
    <property type="entry name" value="Flavoprotein-like_sf"/>
</dbReference>
<dbReference type="InterPro" id="IPR052200">
    <property type="entry name" value="Protoporphyrinogen_IX_DH"/>
</dbReference>
<dbReference type="GO" id="GO:0006783">
    <property type="term" value="P:heme biosynthetic process"/>
    <property type="evidence" value="ECO:0007669"/>
    <property type="project" value="TreeGrafter"/>
</dbReference>
<dbReference type="AlphaFoldDB" id="A0A9D1EA86"/>
<dbReference type="GO" id="GO:0010181">
    <property type="term" value="F:FMN binding"/>
    <property type="evidence" value="ECO:0007669"/>
    <property type="project" value="TreeGrafter"/>
</dbReference>
<evidence type="ECO:0000259" key="1">
    <source>
        <dbReference type="Pfam" id="PF12724"/>
    </source>
</evidence>
<dbReference type="GO" id="GO:0070819">
    <property type="term" value="F:menaquinone-dependent protoporphyrinogen oxidase activity"/>
    <property type="evidence" value="ECO:0007669"/>
    <property type="project" value="TreeGrafter"/>
</dbReference>
<dbReference type="InterPro" id="IPR026816">
    <property type="entry name" value="Flavodoxin_dom"/>
</dbReference>
<dbReference type="Gene3D" id="3.40.50.360">
    <property type="match status" value="1"/>
</dbReference>
<organism evidence="2 3">
    <name type="scientific">Candidatus Pullilachnospira gallistercoris</name>
    <dbReference type="NCBI Taxonomy" id="2840911"/>
    <lineage>
        <taxon>Bacteria</taxon>
        <taxon>Bacillati</taxon>
        <taxon>Bacillota</taxon>
        <taxon>Clostridia</taxon>
        <taxon>Lachnospirales</taxon>
        <taxon>Lachnospiraceae</taxon>
        <taxon>Lachnospiraceae incertae sedis</taxon>
        <taxon>Candidatus Pullilachnospira</taxon>
    </lineage>
</organism>
<dbReference type="PANTHER" id="PTHR38030:SF2">
    <property type="entry name" value="PROTOPORPHYRINOGEN IX DEHYDROGENASE [QUINONE]"/>
    <property type="match status" value="1"/>
</dbReference>